<evidence type="ECO:0000313" key="2">
    <source>
        <dbReference type="EMBL" id="KAF3537423.1"/>
    </source>
</evidence>
<accession>A0A8S9QBZ4</accession>
<dbReference type="AlphaFoldDB" id="A0A8S9QBZ4"/>
<feature type="compositionally biased region" description="Basic and acidic residues" evidence="1">
    <location>
        <begin position="23"/>
        <end position="36"/>
    </location>
</feature>
<dbReference type="Proteomes" id="UP000712600">
    <property type="component" value="Unassembled WGS sequence"/>
</dbReference>
<name>A0A8S9QBZ4_BRACR</name>
<reference evidence="2" key="1">
    <citation type="submission" date="2019-12" db="EMBL/GenBank/DDBJ databases">
        <title>Genome sequencing and annotation of Brassica cretica.</title>
        <authorList>
            <person name="Studholme D.J."/>
            <person name="Sarris P."/>
        </authorList>
    </citation>
    <scope>NUCLEOTIDE SEQUENCE</scope>
    <source>
        <strain evidence="2">PFS-109/04</strain>
        <tissue evidence="2">Leaf</tissue>
    </source>
</reference>
<organism evidence="2 3">
    <name type="scientific">Brassica cretica</name>
    <name type="common">Mustard</name>
    <dbReference type="NCBI Taxonomy" id="69181"/>
    <lineage>
        <taxon>Eukaryota</taxon>
        <taxon>Viridiplantae</taxon>
        <taxon>Streptophyta</taxon>
        <taxon>Embryophyta</taxon>
        <taxon>Tracheophyta</taxon>
        <taxon>Spermatophyta</taxon>
        <taxon>Magnoliopsida</taxon>
        <taxon>eudicotyledons</taxon>
        <taxon>Gunneridae</taxon>
        <taxon>Pentapetalae</taxon>
        <taxon>rosids</taxon>
        <taxon>malvids</taxon>
        <taxon>Brassicales</taxon>
        <taxon>Brassicaceae</taxon>
        <taxon>Brassiceae</taxon>
        <taxon>Brassica</taxon>
    </lineage>
</organism>
<dbReference type="EMBL" id="QGKX02001290">
    <property type="protein sequence ID" value="KAF3537423.1"/>
    <property type="molecule type" value="Genomic_DNA"/>
</dbReference>
<gene>
    <name evidence="2" type="ORF">F2Q69_00024726</name>
</gene>
<evidence type="ECO:0000313" key="3">
    <source>
        <dbReference type="Proteomes" id="UP000712600"/>
    </source>
</evidence>
<evidence type="ECO:0000256" key="1">
    <source>
        <dbReference type="SAM" id="MobiDB-lite"/>
    </source>
</evidence>
<proteinExistence type="predicted"/>
<feature type="region of interest" description="Disordered" evidence="1">
    <location>
        <begin position="1"/>
        <end position="44"/>
    </location>
</feature>
<protein>
    <submittedName>
        <fullName evidence="2">Uncharacterized protein</fullName>
    </submittedName>
</protein>
<sequence>MATCSDGSEHCPHRSFVQSSQSKKSDRNQKYVDDSSPKTSLDSISRGYSAHIGLSKSLRSLTPRGVDVSTQQQGLAEVYPYLMHPSWLHDESSRKQSTRNLRLFGADRSLAVAHISLAVTRLGTDRSLAVAHISLLAELTCRLSAESIFL</sequence>
<comment type="caution">
    <text evidence="2">The sequence shown here is derived from an EMBL/GenBank/DDBJ whole genome shotgun (WGS) entry which is preliminary data.</text>
</comment>